<feature type="transmembrane region" description="Helical" evidence="8">
    <location>
        <begin position="12"/>
        <end position="35"/>
    </location>
</feature>
<evidence type="ECO:0000313" key="10">
    <source>
        <dbReference type="EMBL" id="MCR2803552.1"/>
    </source>
</evidence>
<dbReference type="PANTHER" id="PTHR34220:SF7">
    <property type="entry name" value="SENSOR HISTIDINE KINASE YPDA"/>
    <property type="match status" value="1"/>
</dbReference>
<keyword evidence="3" id="KW-0597">Phosphoprotein</keyword>
<dbReference type="Gene3D" id="6.10.340.10">
    <property type="match status" value="1"/>
</dbReference>
<evidence type="ECO:0000256" key="3">
    <source>
        <dbReference type="ARBA" id="ARBA00022553"/>
    </source>
</evidence>
<comment type="subcellular location">
    <subcellularLocation>
        <location evidence="1">Cell membrane</location>
        <topology evidence="1">Multi-pass membrane protein</topology>
    </subcellularLocation>
</comment>
<evidence type="ECO:0000256" key="5">
    <source>
        <dbReference type="ARBA" id="ARBA00022777"/>
    </source>
</evidence>
<evidence type="ECO:0000256" key="4">
    <source>
        <dbReference type="ARBA" id="ARBA00022679"/>
    </source>
</evidence>
<dbReference type="PROSITE" id="PS50885">
    <property type="entry name" value="HAMP"/>
    <property type="match status" value="1"/>
</dbReference>
<dbReference type="InterPro" id="IPR036890">
    <property type="entry name" value="HATPase_C_sf"/>
</dbReference>
<evidence type="ECO:0000259" key="9">
    <source>
        <dbReference type="PROSITE" id="PS50885"/>
    </source>
</evidence>
<evidence type="ECO:0000313" key="11">
    <source>
        <dbReference type="Proteomes" id="UP001141950"/>
    </source>
</evidence>
<evidence type="ECO:0000256" key="7">
    <source>
        <dbReference type="SAM" id="Coils"/>
    </source>
</evidence>
<keyword evidence="7" id="KW-0175">Coiled coil</keyword>
<dbReference type="RefSeq" id="WP_257443930.1">
    <property type="nucleotide sequence ID" value="NZ_JANIPJ010000003.1"/>
</dbReference>
<feature type="domain" description="HAMP" evidence="9">
    <location>
        <begin position="308"/>
        <end position="361"/>
    </location>
</feature>
<proteinExistence type="predicted"/>
<dbReference type="InterPro" id="IPR003594">
    <property type="entry name" value="HATPase_dom"/>
</dbReference>
<name>A0A9X2MNY7_9BACL</name>
<keyword evidence="8" id="KW-0812">Transmembrane</keyword>
<keyword evidence="4" id="KW-0808">Transferase</keyword>
<reference evidence="10" key="1">
    <citation type="submission" date="2022-08" db="EMBL/GenBank/DDBJ databases">
        <title>The genomic sequence of strain Paenibacillus sp. SCIV0701.</title>
        <authorList>
            <person name="Zhao H."/>
        </authorList>
    </citation>
    <scope>NUCLEOTIDE SEQUENCE</scope>
    <source>
        <strain evidence="10">SCIV0701</strain>
    </source>
</reference>
<organism evidence="10 11">
    <name type="scientific">Paenibacillus soyae</name>
    <dbReference type="NCBI Taxonomy" id="2969249"/>
    <lineage>
        <taxon>Bacteria</taxon>
        <taxon>Bacillati</taxon>
        <taxon>Bacillota</taxon>
        <taxon>Bacilli</taxon>
        <taxon>Bacillales</taxon>
        <taxon>Paenibacillaceae</taxon>
        <taxon>Paenibacillus</taxon>
    </lineage>
</organism>
<keyword evidence="8" id="KW-1133">Transmembrane helix</keyword>
<dbReference type="Gene3D" id="3.30.565.10">
    <property type="entry name" value="Histidine kinase-like ATPase, C-terminal domain"/>
    <property type="match status" value="1"/>
</dbReference>
<keyword evidence="2" id="KW-1003">Cell membrane</keyword>
<dbReference type="PANTHER" id="PTHR34220">
    <property type="entry name" value="SENSOR HISTIDINE KINASE YPDA"/>
    <property type="match status" value="1"/>
</dbReference>
<keyword evidence="11" id="KW-1185">Reference proteome</keyword>
<feature type="transmembrane region" description="Helical" evidence="8">
    <location>
        <begin position="284"/>
        <end position="306"/>
    </location>
</feature>
<comment type="caution">
    <text evidence="10">The sequence shown here is derived from an EMBL/GenBank/DDBJ whole genome shotgun (WGS) entry which is preliminary data.</text>
</comment>
<dbReference type="AlphaFoldDB" id="A0A9X2MNY7"/>
<dbReference type="SUPFAM" id="SSF55874">
    <property type="entry name" value="ATPase domain of HSP90 chaperone/DNA topoisomerase II/histidine kinase"/>
    <property type="match status" value="1"/>
</dbReference>
<keyword evidence="5 10" id="KW-0418">Kinase</keyword>
<keyword evidence="6 8" id="KW-0472">Membrane</keyword>
<dbReference type="Proteomes" id="UP001141950">
    <property type="component" value="Unassembled WGS sequence"/>
</dbReference>
<dbReference type="Pfam" id="PF02518">
    <property type="entry name" value="HATPase_c"/>
    <property type="match status" value="1"/>
</dbReference>
<dbReference type="Pfam" id="PF00672">
    <property type="entry name" value="HAMP"/>
    <property type="match status" value="1"/>
</dbReference>
<feature type="coiled-coil region" evidence="7">
    <location>
        <begin position="339"/>
        <end position="373"/>
    </location>
</feature>
<dbReference type="InterPro" id="IPR010559">
    <property type="entry name" value="Sig_transdc_His_kin_internal"/>
</dbReference>
<evidence type="ECO:0000256" key="1">
    <source>
        <dbReference type="ARBA" id="ARBA00004651"/>
    </source>
</evidence>
<gene>
    <name evidence="10" type="ORF">NQZ67_06605</name>
</gene>
<dbReference type="GO" id="GO:0000155">
    <property type="term" value="F:phosphorelay sensor kinase activity"/>
    <property type="evidence" value="ECO:0007669"/>
    <property type="project" value="InterPro"/>
</dbReference>
<accession>A0A9X2MNY7</accession>
<dbReference type="InterPro" id="IPR003660">
    <property type="entry name" value="HAMP_dom"/>
</dbReference>
<protein>
    <submittedName>
        <fullName evidence="10">Histidine kinase</fullName>
    </submittedName>
</protein>
<dbReference type="EMBL" id="JANIPJ010000003">
    <property type="protein sequence ID" value="MCR2803552.1"/>
    <property type="molecule type" value="Genomic_DNA"/>
</dbReference>
<evidence type="ECO:0000256" key="2">
    <source>
        <dbReference type="ARBA" id="ARBA00022475"/>
    </source>
</evidence>
<dbReference type="SMART" id="SM00304">
    <property type="entry name" value="HAMP"/>
    <property type="match status" value="1"/>
</dbReference>
<sequence length="600" mass="68745">MKQGRKFSQQLFRAYSVLISALLLMLFIGIFVVVYNDQIRKEINAQQEFVQKTQQQVDMSLQNMDRIVSGLLFNKDFMQIMKTENMALSYTKYSNEILDTFVSLDAPLFLSHRIIAFTPETYFTFTKNVEDQTHILNAIKSYEPYNSLIQANGDKVILPVHNDPFGVTDVPVYSVARTVNDGLNVYGVIEVQNNYEQLESFCSVDFQPGDCVLFSEEGEVVYPWKQSEDETFLNELYAVIADQPGRSGSFQWENHQISYMASDYSEWITVIYSPLTNMLPDWRLGGFFLLSFAVALFSLLGLVRILTNRLTAPLSKLNRQINKISYENLSVRTPNSYDIAEIENINRSFQAMLKQLEIEIEQNAQARANEERANYIALESLMNPHTIYNTITMIESVCYMNGDYEAADLCIAFSQMLRYISDNTRSTYTVEDELQHLNHYAILMKKRYEGRLLVEVSADPALLAEIIPKFTLQPLVENAIKHGMNRNTTPFIVRVAIETAASGWRIRVTDNGKGFAQEKIEEVYALFAYSDHSLQGNKKDILNMKIDNMALNNIYIRWRIMKGSDFRIRIDHLEPSGCVVELAVTEGGELQHAKDMSSRG</sequence>
<dbReference type="CDD" id="cd06225">
    <property type="entry name" value="HAMP"/>
    <property type="match status" value="1"/>
</dbReference>
<evidence type="ECO:0000256" key="8">
    <source>
        <dbReference type="SAM" id="Phobius"/>
    </source>
</evidence>
<dbReference type="Pfam" id="PF06580">
    <property type="entry name" value="His_kinase"/>
    <property type="match status" value="1"/>
</dbReference>
<dbReference type="InterPro" id="IPR050640">
    <property type="entry name" value="Bact_2-comp_sensor_kinase"/>
</dbReference>
<evidence type="ECO:0000256" key="6">
    <source>
        <dbReference type="ARBA" id="ARBA00023136"/>
    </source>
</evidence>
<dbReference type="GO" id="GO:0005886">
    <property type="term" value="C:plasma membrane"/>
    <property type="evidence" value="ECO:0007669"/>
    <property type="project" value="UniProtKB-SubCell"/>
</dbReference>